<dbReference type="Pfam" id="PF00581">
    <property type="entry name" value="Rhodanese"/>
    <property type="match status" value="1"/>
</dbReference>
<proteinExistence type="predicted"/>
<dbReference type="AlphaFoldDB" id="A0A135ZZI6"/>
<dbReference type="RefSeq" id="WP_068378548.1">
    <property type="nucleotide sequence ID" value="NZ_LSNE01000007.1"/>
</dbReference>
<dbReference type="InterPro" id="IPR001763">
    <property type="entry name" value="Rhodanese-like_dom"/>
</dbReference>
<dbReference type="EMBL" id="LSNE01000007">
    <property type="protein sequence ID" value="KXI28353.1"/>
    <property type="molecule type" value="Genomic_DNA"/>
</dbReference>
<dbReference type="OrthoDB" id="9808735at2"/>
<evidence type="ECO:0000313" key="3">
    <source>
        <dbReference type="EMBL" id="KXI28353.1"/>
    </source>
</evidence>
<feature type="domain" description="Rhodanese" evidence="2">
    <location>
        <begin position="50"/>
        <end position="141"/>
    </location>
</feature>
<dbReference type="Proteomes" id="UP000070299">
    <property type="component" value="Unassembled WGS sequence"/>
</dbReference>
<feature type="transmembrane region" description="Helical" evidence="1">
    <location>
        <begin position="12"/>
        <end position="34"/>
    </location>
</feature>
<protein>
    <recommendedName>
        <fullName evidence="2">Rhodanese domain-containing protein</fullName>
    </recommendedName>
</protein>
<comment type="caution">
    <text evidence="3">The sequence shown here is derived from an EMBL/GenBank/DDBJ whole genome shotgun (WGS) entry which is preliminary data.</text>
</comment>
<dbReference type="PROSITE" id="PS50206">
    <property type="entry name" value="RHODANESE_3"/>
    <property type="match status" value="1"/>
</dbReference>
<dbReference type="PANTHER" id="PTHR43031">
    <property type="entry name" value="FAD-DEPENDENT OXIDOREDUCTASE"/>
    <property type="match status" value="1"/>
</dbReference>
<organism evidence="3 4">
    <name type="scientific">Paraglaciecola hydrolytica</name>
    <dbReference type="NCBI Taxonomy" id="1799789"/>
    <lineage>
        <taxon>Bacteria</taxon>
        <taxon>Pseudomonadati</taxon>
        <taxon>Pseudomonadota</taxon>
        <taxon>Gammaproteobacteria</taxon>
        <taxon>Alteromonadales</taxon>
        <taxon>Alteromonadaceae</taxon>
        <taxon>Paraglaciecola</taxon>
    </lineage>
</organism>
<dbReference type="Gene3D" id="3.40.250.10">
    <property type="entry name" value="Rhodanese-like domain"/>
    <property type="match status" value="1"/>
</dbReference>
<keyword evidence="4" id="KW-1185">Reference proteome</keyword>
<keyword evidence="1" id="KW-0472">Membrane</keyword>
<dbReference type="PANTHER" id="PTHR43031:SF18">
    <property type="entry name" value="RHODANESE-RELATED SULFURTRANSFERASES"/>
    <property type="match status" value="1"/>
</dbReference>
<sequence length="141" mass="15385">MDQLIEFATNHYVLAAIFVALLLALIFSFFASAFSKLKEISTHEATLLINKEDAMVLDIRAVAEFKKGHILGAKQVKPELLNKGDFSSLEKQKATPIIVVCAMGMTAKRTASQMLKAGFEKVTVLKGGMNAWQGANLPTTK</sequence>
<accession>A0A135ZZI6</accession>
<dbReference type="SMART" id="SM00450">
    <property type="entry name" value="RHOD"/>
    <property type="match status" value="1"/>
</dbReference>
<dbReference type="SUPFAM" id="SSF52821">
    <property type="entry name" value="Rhodanese/Cell cycle control phosphatase"/>
    <property type="match status" value="1"/>
</dbReference>
<reference evidence="4" key="1">
    <citation type="submission" date="2016-02" db="EMBL/GenBank/DDBJ databases">
        <authorList>
            <person name="Schultz-Johansen M."/>
            <person name="Glaring M.A."/>
            <person name="Bech P.K."/>
            <person name="Stougaard P."/>
        </authorList>
    </citation>
    <scope>NUCLEOTIDE SEQUENCE [LARGE SCALE GENOMIC DNA]</scope>
    <source>
        <strain evidence="4">S66</strain>
    </source>
</reference>
<dbReference type="STRING" id="1799789.AX660_18475"/>
<dbReference type="InterPro" id="IPR050229">
    <property type="entry name" value="GlpE_sulfurtransferase"/>
</dbReference>
<keyword evidence="1" id="KW-1133">Transmembrane helix</keyword>
<dbReference type="CDD" id="cd00158">
    <property type="entry name" value="RHOD"/>
    <property type="match status" value="1"/>
</dbReference>
<keyword evidence="1" id="KW-0812">Transmembrane</keyword>
<dbReference type="InterPro" id="IPR036873">
    <property type="entry name" value="Rhodanese-like_dom_sf"/>
</dbReference>
<evidence type="ECO:0000256" key="1">
    <source>
        <dbReference type="SAM" id="Phobius"/>
    </source>
</evidence>
<gene>
    <name evidence="3" type="ORF">AX660_18475</name>
</gene>
<evidence type="ECO:0000259" key="2">
    <source>
        <dbReference type="PROSITE" id="PS50206"/>
    </source>
</evidence>
<evidence type="ECO:0000313" key="4">
    <source>
        <dbReference type="Proteomes" id="UP000070299"/>
    </source>
</evidence>
<name>A0A135ZZI6_9ALTE</name>